<comment type="caution">
    <text evidence="1">The sequence shown here is derived from an EMBL/GenBank/DDBJ whole genome shotgun (WGS) entry which is preliminary data.</text>
</comment>
<name>A0A498J5Z0_MALDO</name>
<reference evidence="1 2" key="1">
    <citation type="submission" date="2018-10" db="EMBL/GenBank/DDBJ databases">
        <title>A high-quality apple genome assembly.</title>
        <authorList>
            <person name="Hu J."/>
        </authorList>
    </citation>
    <scope>NUCLEOTIDE SEQUENCE [LARGE SCALE GENOMIC DNA]</scope>
    <source>
        <strain evidence="2">cv. HFTH1</strain>
        <tissue evidence="1">Young leaf</tissue>
    </source>
</reference>
<accession>A0A498J5Z0</accession>
<dbReference type="Proteomes" id="UP000290289">
    <property type="component" value="Chromosome 9"/>
</dbReference>
<dbReference type="EMBL" id="RDQH01000335">
    <property type="protein sequence ID" value="RXH89654.1"/>
    <property type="molecule type" value="Genomic_DNA"/>
</dbReference>
<keyword evidence="2" id="KW-1185">Reference proteome</keyword>
<dbReference type="AlphaFoldDB" id="A0A498J5Z0"/>
<gene>
    <name evidence="1" type="ORF">DVH24_032011</name>
</gene>
<organism evidence="1 2">
    <name type="scientific">Malus domestica</name>
    <name type="common">Apple</name>
    <name type="synonym">Pyrus malus</name>
    <dbReference type="NCBI Taxonomy" id="3750"/>
    <lineage>
        <taxon>Eukaryota</taxon>
        <taxon>Viridiplantae</taxon>
        <taxon>Streptophyta</taxon>
        <taxon>Embryophyta</taxon>
        <taxon>Tracheophyta</taxon>
        <taxon>Spermatophyta</taxon>
        <taxon>Magnoliopsida</taxon>
        <taxon>eudicotyledons</taxon>
        <taxon>Gunneridae</taxon>
        <taxon>Pentapetalae</taxon>
        <taxon>rosids</taxon>
        <taxon>fabids</taxon>
        <taxon>Rosales</taxon>
        <taxon>Rosaceae</taxon>
        <taxon>Amygdaloideae</taxon>
        <taxon>Maleae</taxon>
        <taxon>Malus</taxon>
    </lineage>
</organism>
<evidence type="ECO:0000313" key="2">
    <source>
        <dbReference type="Proteomes" id="UP000290289"/>
    </source>
</evidence>
<sequence>MHYELFDEEDKRVGSWKCSFVTEHGDIVDMVKHEVSFNQMDHPDFINTAKDVYFHNPNTGLLHYIGRSPHRNDLLGEREILHKRIWDADVDASQWRIKRDL</sequence>
<evidence type="ECO:0000313" key="1">
    <source>
        <dbReference type="EMBL" id="RXH89654.1"/>
    </source>
</evidence>
<protein>
    <submittedName>
        <fullName evidence="1">Uncharacterized protein</fullName>
    </submittedName>
</protein>
<proteinExistence type="predicted"/>